<keyword evidence="3" id="KW-1185">Reference proteome</keyword>
<dbReference type="Pfam" id="PF00873">
    <property type="entry name" value="ACR_tran"/>
    <property type="match status" value="2"/>
</dbReference>
<dbReference type="GO" id="GO:0005886">
    <property type="term" value="C:plasma membrane"/>
    <property type="evidence" value="ECO:0007669"/>
    <property type="project" value="TreeGrafter"/>
</dbReference>
<dbReference type="Gene3D" id="1.20.1640.10">
    <property type="entry name" value="Multidrug efflux transporter AcrB transmembrane domain"/>
    <property type="match status" value="3"/>
</dbReference>
<sequence>MIRYLVYRPIAVCVVTLSLTVLGGLAFFQLPVSLLPNIPVPEITVQVSYPSASARELQRTIEQPIRNQLLQVTHLDDIQTVVQDGLAVLTLRFGYGTNVRLAYLETNEKIDAILDQLPRDLDRPKVIKAGAGDIPVFNLNVLPGPNYREDFLALSEFSENVLKRRIEQLPEVALVDATGLSQPEVLVQADAGRLASLGLTEQQLAEALKQANLQPGNFSVREGPYQYNIRFSSVLQTVQDVGNVVISVGGVGLTGPLAQNDPRVSYFADNVLTEQDAYTETPRRLIALRELATVSLRERPLRGIYAFNSKRGICLAIIKQNDAQLLHLRRELDKLLGQFQKDYPQLEFTLSQDQTELLDISINNFISNLLTGALLTFGMVFLFMRDWRLTLLIGLVIPVSIAITFLGFFLLKLSINIVSLAGLVLGMGEIVDSAIIILENVEEKRDEGLSVIESCAIGANEVITPLFTSVLTNSAVFLPLLLLSGLAGALFFDQAVSVSLALGISLLCSYTLIPVVYSLIYHRQNIKVLLPPTLFTRWLEWGYNVMFSAAFRFKWMLVLGLVGLLSGAILMGVLIEKRGMPNVSHNELEVFIDWNEPLTVAENQRRTDLLTKSIRPFLIYISAFTGQQQFLLNRQFQQTESETLLSLRTDSDRNSKKVALALTQQLRQQYPLAMADFRPARNVFEQLFGTTEPPLRLKLYNTQGQQPLEPELTGQIARQLAQIGLPSNPIGEQSQLKVRLRSDKLLLYNVADESVVQTLKTVFNNYPITNIQSEQRFIPLMFSGPLWQSNWQNTFVYNRQHQAIPLHSLIEILPYSDYTIFYADRQGPFIPFDYEVNNQTVDDVQERVDAMIRNVPGVLTSWTGHYFRDSRYLSELLGIVAVAIALLFCILTAQFESTQQPLIVLLIIGLGIAGAIWSLYLFGNSINIMSAIGMVVLVGLLDNDSILKIDTMNRSSSPSLIEGIRLAGLRRLKSQIMTFLTTVLGLLPVLFSGGLGSELQQPLAQAVIGGMSVGVLASWTVIPLVYWRLFKHQQGGFAN</sequence>
<dbReference type="Gene3D" id="3.30.70.1440">
    <property type="entry name" value="Multidrug efflux transporter AcrB pore domain"/>
    <property type="match status" value="1"/>
</dbReference>
<feature type="transmembrane region" description="Helical" evidence="1">
    <location>
        <begin position="365"/>
        <end position="384"/>
    </location>
</feature>
<keyword evidence="1" id="KW-1133">Transmembrane helix</keyword>
<evidence type="ECO:0000313" key="3">
    <source>
        <dbReference type="Proteomes" id="UP000436006"/>
    </source>
</evidence>
<dbReference type="PRINTS" id="PR00702">
    <property type="entry name" value="ACRIFLAVINRP"/>
</dbReference>
<dbReference type="Proteomes" id="UP000436006">
    <property type="component" value="Unassembled WGS sequence"/>
</dbReference>
<gene>
    <name evidence="2" type="ORF">GO755_25450</name>
</gene>
<feature type="transmembrane region" description="Helical" evidence="1">
    <location>
        <begin position="498"/>
        <end position="520"/>
    </location>
</feature>
<dbReference type="SUPFAM" id="SSF82693">
    <property type="entry name" value="Multidrug efflux transporter AcrB pore domain, PN1, PN2, PC1 and PC2 subdomains"/>
    <property type="match status" value="2"/>
</dbReference>
<dbReference type="InterPro" id="IPR001036">
    <property type="entry name" value="Acrflvin-R"/>
</dbReference>
<dbReference type="RefSeq" id="WP_157588130.1">
    <property type="nucleotide sequence ID" value="NZ_WPIN01000011.1"/>
</dbReference>
<comment type="caution">
    <text evidence="2">The sequence shown here is derived from an EMBL/GenBank/DDBJ whole genome shotgun (WGS) entry which is preliminary data.</text>
</comment>
<keyword evidence="1" id="KW-0472">Membrane</keyword>
<feature type="transmembrane region" description="Helical" evidence="1">
    <location>
        <begin position="470"/>
        <end position="492"/>
    </location>
</feature>
<dbReference type="PANTHER" id="PTHR32063:SF0">
    <property type="entry name" value="SWARMING MOTILITY PROTEIN SWRC"/>
    <property type="match status" value="1"/>
</dbReference>
<proteinExistence type="predicted"/>
<evidence type="ECO:0000256" key="1">
    <source>
        <dbReference type="SAM" id="Phobius"/>
    </source>
</evidence>
<dbReference type="SUPFAM" id="SSF82714">
    <property type="entry name" value="Multidrug efflux transporter AcrB TolC docking domain, DN and DC subdomains"/>
    <property type="match status" value="2"/>
</dbReference>
<dbReference type="SUPFAM" id="SSF82866">
    <property type="entry name" value="Multidrug efflux transporter AcrB transmembrane domain"/>
    <property type="match status" value="2"/>
</dbReference>
<dbReference type="EMBL" id="WPIN01000011">
    <property type="protein sequence ID" value="MVM33410.1"/>
    <property type="molecule type" value="Genomic_DNA"/>
</dbReference>
<keyword evidence="1" id="KW-0812">Transmembrane</keyword>
<protein>
    <submittedName>
        <fullName evidence="2">AcrB/AcrD/AcrF family protein</fullName>
    </submittedName>
</protein>
<reference evidence="2 3" key="1">
    <citation type="submission" date="2019-12" db="EMBL/GenBank/DDBJ databases">
        <title>Spirosoma sp. HMF4905 genome sequencing and assembly.</title>
        <authorList>
            <person name="Kang H."/>
            <person name="Cha I."/>
            <person name="Kim H."/>
            <person name="Joh K."/>
        </authorList>
    </citation>
    <scope>NUCLEOTIDE SEQUENCE [LARGE SCALE GENOMIC DNA]</scope>
    <source>
        <strain evidence="2 3">HMF4905</strain>
    </source>
</reference>
<evidence type="ECO:0000313" key="2">
    <source>
        <dbReference type="EMBL" id="MVM33410.1"/>
    </source>
</evidence>
<dbReference type="GO" id="GO:0042910">
    <property type="term" value="F:xenobiotic transmembrane transporter activity"/>
    <property type="evidence" value="ECO:0007669"/>
    <property type="project" value="TreeGrafter"/>
</dbReference>
<feature type="transmembrane region" description="Helical" evidence="1">
    <location>
        <begin position="1003"/>
        <end position="1027"/>
    </location>
</feature>
<feature type="transmembrane region" description="Helical" evidence="1">
    <location>
        <begin position="391"/>
        <end position="411"/>
    </location>
</feature>
<dbReference type="InterPro" id="IPR027463">
    <property type="entry name" value="AcrB_DN_DC_subdom"/>
</dbReference>
<feature type="transmembrane region" description="Helical" evidence="1">
    <location>
        <begin position="902"/>
        <end position="922"/>
    </location>
</feature>
<dbReference type="Gene3D" id="3.30.2090.10">
    <property type="entry name" value="Multidrug efflux transporter AcrB TolC docking domain, DN and DC subdomains"/>
    <property type="match status" value="3"/>
</dbReference>
<dbReference type="AlphaFoldDB" id="A0A7K1SHW6"/>
<dbReference type="Gene3D" id="3.30.70.1320">
    <property type="entry name" value="Multidrug efflux transporter AcrB pore domain like"/>
    <property type="match status" value="2"/>
</dbReference>
<feature type="transmembrane region" description="Helical" evidence="1">
    <location>
        <begin position="876"/>
        <end position="895"/>
    </location>
</feature>
<accession>A0A7K1SHW6</accession>
<feature type="transmembrane region" description="Helical" evidence="1">
    <location>
        <begin position="555"/>
        <end position="575"/>
    </location>
</feature>
<organism evidence="2 3">
    <name type="scientific">Spirosoma arboris</name>
    <dbReference type="NCBI Taxonomy" id="2682092"/>
    <lineage>
        <taxon>Bacteria</taxon>
        <taxon>Pseudomonadati</taxon>
        <taxon>Bacteroidota</taxon>
        <taxon>Cytophagia</taxon>
        <taxon>Cytophagales</taxon>
        <taxon>Cytophagaceae</taxon>
        <taxon>Spirosoma</taxon>
    </lineage>
</organism>
<dbReference type="Gene3D" id="3.30.70.1430">
    <property type="entry name" value="Multidrug efflux transporter AcrB pore domain"/>
    <property type="match status" value="2"/>
</dbReference>
<name>A0A7K1SHW6_9BACT</name>
<dbReference type="PANTHER" id="PTHR32063">
    <property type="match status" value="1"/>
</dbReference>
<feature type="transmembrane region" description="Helical" evidence="1">
    <location>
        <begin position="976"/>
        <end position="997"/>
    </location>
</feature>